<name>A0A2U1PD59_ARTAN</name>
<protein>
    <submittedName>
        <fullName evidence="1">Uncharacterized protein</fullName>
    </submittedName>
</protein>
<evidence type="ECO:0000313" key="2">
    <source>
        <dbReference type="Proteomes" id="UP000245207"/>
    </source>
</evidence>
<keyword evidence="2" id="KW-1185">Reference proteome</keyword>
<dbReference type="Proteomes" id="UP000245207">
    <property type="component" value="Unassembled WGS sequence"/>
</dbReference>
<accession>A0A2U1PD59</accession>
<organism evidence="1 2">
    <name type="scientific">Artemisia annua</name>
    <name type="common">Sweet wormwood</name>
    <dbReference type="NCBI Taxonomy" id="35608"/>
    <lineage>
        <taxon>Eukaryota</taxon>
        <taxon>Viridiplantae</taxon>
        <taxon>Streptophyta</taxon>
        <taxon>Embryophyta</taxon>
        <taxon>Tracheophyta</taxon>
        <taxon>Spermatophyta</taxon>
        <taxon>Magnoliopsida</taxon>
        <taxon>eudicotyledons</taxon>
        <taxon>Gunneridae</taxon>
        <taxon>Pentapetalae</taxon>
        <taxon>asterids</taxon>
        <taxon>campanulids</taxon>
        <taxon>Asterales</taxon>
        <taxon>Asteraceae</taxon>
        <taxon>Asteroideae</taxon>
        <taxon>Anthemideae</taxon>
        <taxon>Artemisiinae</taxon>
        <taxon>Artemisia</taxon>
    </lineage>
</organism>
<sequence>MHHANIHIKVHCRTSFSKSKWGENGWVRQSMDWKERYPRTLDYSAIVLWVLKTTDLAAAAIAAKSAVVEGTGVRAASTRGAIALGATVAAAGLTVVAVGAAVAGGVAANKGAGKDAPAAKL</sequence>
<comment type="caution">
    <text evidence="1">The sequence shown here is derived from an EMBL/GenBank/DDBJ whole genome shotgun (WGS) entry which is preliminary data.</text>
</comment>
<reference evidence="1 2" key="1">
    <citation type="journal article" date="2018" name="Mol. Plant">
        <title>The genome of Artemisia annua provides insight into the evolution of Asteraceae family and artemisinin biosynthesis.</title>
        <authorList>
            <person name="Shen Q."/>
            <person name="Zhang L."/>
            <person name="Liao Z."/>
            <person name="Wang S."/>
            <person name="Yan T."/>
            <person name="Shi P."/>
            <person name="Liu M."/>
            <person name="Fu X."/>
            <person name="Pan Q."/>
            <person name="Wang Y."/>
            <person name="Lv Z."/>
            <person name="Lu X."/>
            <person name="Zhang F."/>
            <person name="Jiang W."/>
            <person name="Ma Y."/>
            <person name="Chen M."/>
            <person name="Hao X."/>
            <person name="Li L."/>
            <person name="Tang Y."/>
            <person name="Lv G."/>
            <person name="Zhou Y."/>
            <person name="Sun X."/>
            <person name="Brodelius P.E."/>
            <person name="Rose J.K.C."/>
            <person name="Tang K."/>
        </authorList>
    </citation>
    <scope>NUCLEOTIDE SEQUENCE [LARGE SCALE GENOMIC DNA]</scope>
    <source>
        <strain evidence="2">cv. Huhao1</strain>
        <tissue evidence="1">Leaf</tissue>
    </source>
</reference>
<evidence type="ECO:0000313" key="1">
    <source>
        <dbReference type="EMBL" id="PWA83660.1"/>
    </source>
</evidence>
<dbReference type="STRING" id="35608.A0A2U1PD59"/>
<proteinExistence type="predicted"/>
<gene>
    <name evidence="1" type="ORF">CTI12_AA166740</name>
</gene>
<dbReference type="EMBL" id="PKPP01001322">
    <property type="protein sequence ID" value="PWA83660.1"/>
    <property type="molecule type" value="Genomic_DNA"/>
</dbReference>
<dbReference type="AlphaFoldDB" id="A0A2U1PD59"/>